<evidence type="ECO:0000313" key="2">
    <source>
        <dbReference type="EMBL" id="PMD15685.1"/>
    </source>
</evidence>
<reference evidence="2 3" key="1">
    <citation type="submission" date="2016-05" db="EMBL/GenBank/DDBJ databases">
        <title>A degradative enzymes factory behind the ericoid mycorrhizal symbiosis.</title>
        <authorList>
            <consortium name="DOE Joint Genome Institute"/>
            <person name="Martino E."/>
            <person name="Morin E."/>
            <person name="Grelet G."/>
            <person name="Kuo A."/>
            <person name="Kohler A."/>
            <person name="Daghino S."/>
            <person name="Barry K."/>
            <person name="Choi C."/>
            <person name="Cichocki N."/>
            <person name="Clum A."/>
            <person name="Copeland A."/>
            <person name="Hainaut M."/>
            <person name="Haridas S."/>
            <person name="Labutti K."/>
            <person name="Lindquist E."/>
            <person name="Lipzen A."/>
            <person name="Khouja H.-R."/>
            <person name="Murat C."/>
            <person name="Ohm R."/>
            <person name="Olson A."/>
            <person name="Spatafora J."/>
            <person name="Veneault-Fourrey C."/>
            <person name="Henrissat B."/>
            <person name="Grigoriev I."/>
            <person name="Martin F."/>
            <person name="Perotto S."/>
        </authorList>
    </citation>
    <scope>NUCLEOTIDE SEQUENCE [LARGE SCALE GENOMIC DNA]</scope>
    <source>
        <strain evidence="2 3">UAMH 7357</strain>
    </source>
</reference>
<keyword evidence="1" id="KW-0472">Membrane</keyword>
<protein>
    <submittedName>
        <fullName evidence="2">Uncharacterized protein</fullName>
    </submittedName>
</protein>
<organism evidence="2 3">
    <name type="scientific">Hyaloscypha hepaticicola</name>
    <dbReference type="NCBI Taxonomy" id="2082293"/>
    <lineage>
        <taxon>Eukaryota</taxon>
        <taxon>Fungi</taxon>
        <taxon>Dikarya</taxon>
        <taxon>Ascomycota</taxon>
        <taxon>Pezizomycotina</taxon>
        <taxon>Leotiomycetes</taxon>
        <taxon>Helotiales</taxon>
        <taxon>Hyaloscyphaceae</taxon>
        <taxon>Hyaloscypha</taxon>
    </lineage>
</organism>
<evidence type="ECO:0000313" key="3">
    <source>
        <dbReference type="Proteomes" id="UP000235672"/>
    </source>
</evidence>
<name>A0A2J6PNS5_9HELO</name>
<dbReference type="AlphaFoldDB" id="A0A2J6PNS5"/>
<keyword evidence="1" id="KW-0812">Transmembrane</keyword>
<dbReference type="EMBL" id="KZ613511">
    <property type="protein sequence ID" value="PMD15685.1"/>
    <property type="molecule type" value="Genomic_DNA"/>
</dbReference>
<dbReference type="Proteomes" id="UP000235672">
    <property type="component" value="Unassembled WGS sequence"/>
</dbReference>
<gene>
    <name evidence="2" type="ORF">NA56DRAFT_649946</name>
</gene>
<sequence length="53" mass="5833">MMIPASTKVPAICLAHGGEFATRRFHYSHISIAVSVLSALHYSYLLLSQCNIL</sequence>
<accession>A0A2J6PNS5</accession>
<feature type="transmembrane region" description="Helical" evidence="1">
    <location>
        <begin position="27"/>
        <end position="47"/>
    </location>
</feature>
<keyword evidence="1" id="KW-1133">Transmembrane helix</keyword>
<keyword evidence="3" id="KW-1185">Reference proteome</keyword>
<proteinExistence type="predicted"/>
<evidence type="ECO:0000256" key="1">
    <source>
        <dbReference type="SAM" id="Phobius"/>
    </source>
</evidence>